<reference evidence="3" key="1">
    <citation type="submission" date="2016-06" db="UniProtKB">
        <authorList>
            <consortium name="WormBaseParasite"/>
        </authorList>
    </citation>
    <scope>IDENTIFICATION</scope>
</reference>
<evidence type="ECO:0000313" key="2">
    <source>
        <dbReference type="Proteomes" id="UP000270296"/>
    </source>
</evidence>
<accession>A0A183IKX1</accession>
<dbReference type="EMBL" id="UZAM01008221">
    <property type="protein sequence ID" value="VDP03854.1"/>
    <property type="molecule type" value="Genomic_DNA"/>
</dbReference>
<gene>
    <name evidence="1" type="ORF">SBAD_LOCUS4269</name>
</gene>
<evidence type="ECO:0000313" key="3">
    <source>
        <dbReference type="WBParaSite" id="SBAD_0000445101-mRNA-1"/>
    </source>
</evidence>
<reference evidence="1 2" key="2">
    <citation type="submission" date="2018-11" db="EMBL/GenBank/DDBJ databases">
        <authorList>
            <consortium name="Pathogen Informatics"/>
        </authorList>
    </citation>
    <scope>NUCLEOTIDE SEQUENCE [LARGE SCALE GENOMIC DNA]</scope>
</reference>
<keyword evidence="2" id="KW-1185">Reference proteome</keyword>
<proteinExistence type="predicted"/>
<sequence>MIVTKAADAWRFLNGVFCIYKPADFTMNTVRRLLCKAICDDLNNMELDSPQVYLRPILKENPVTLELRVEGHLPSFDYSEHPLAYSPTTWTFPVGRLLIQLVIVLINRQWRSKLLETRVRRGTCIGSDHHTIVAEIPPKLAV</sequence>
<protein>
    <submittedName>
        <fullName evidence="1 3">Uncharacterized protein</fullName>
    </submittedName>
</protein>
<dbReference type="OrthoDB" id="9995526at2759"/>
<organism evidence="3">
    <name type="scientific">Soboliphyme baturini</name>
    <dbReference type="NCBI Taxonomy" id="241478"/>
    <lineage>
        <taxon>Eukaryota</taxon>
        <taxon>Metazoa</taxon>
        <taxon>Ecdysozoa</taxon>
        <taxon>Nematoda</taxon>
        <taxon>Enoplea</taxon>
        <taxon>Dorylaimia</taxon>
        <taxon>Dioctophymatida</taxon>
        <taxon>Dioctophymatoidea</taxon>
        <taxon>Soboliphymatidae</taxon>
        <taxon>Soboliphyme</taxon>
    </lineage>
</organism>
<dbReference type="Proteomes" id="UP000270296">
    <property type="component" value="Unassembled WGS sequence"/>
</dbReference>
<name>A0A183IKX1_9BILA</name>
<dbReference type="WBParaSite" id="SBAD_0000445101-mRNA-1">
    <property type="protein sequence ID" value="SBAD_0000445101-mRNA-1"/>
    <property type="gene ID" value="SBAD_0000445101"/>
</dbReference>
<evidence type="ECO:0000313" key="1">
    <source>
        <dbReference type="EMBL" id="VDP03854.1"/>
    </source>
</evidence>
<dbReference type="AlphaFoldDB" id="A0A183IKX1"/>